<dbReference type="Proteomes" id="UP000009232">
    <property type="component" value="Chromosome"/>
</dbReference>
<protein>
    <submittedName>
        <fullName evidence="1">Uncharacterized protein</fullName>
    </submittedName>
</protein>
<accession>F6DBU0</accession>
<name>F6DBU0_THICA</name>
<keyword evidence="2" id="KW-1185">Reference proteome</keyword>
<proteinExistence type="predicted"/>
<dbReference type="EMBL" id="CP002776">
    <property type="protein sequence ID" value="AEG31326.1"/>
    <property type="molecule type" value="Genomic_DNA"/>
</dbReference>
<dbReference type="HOGENOM" id="CLU_1947840_0_0_6"/>
<dbReference type="KEGG" id="tcy:Thicy_0554"/>
<organism evidence="1 2">
    <name type="scientific">Thiomicrospira cyclica (strain DSM 14477 / JCM 11371 / ALM1)</name>
    <name type="common">Thioalkalimicrobium cyclicum</name>
    <dbReference type="NCBI Taxonomy" id="717773"/>
    <lineage>
        <taxon>Bacteria</taxon>
        <taxon>Pseudomonadati</taxon>
        <taxon>Pseudomonadota</taxon>
        <taxon>Gammaproteobacteria</taxon>
        <taxon>Thiotrichales</taxon>
        <taxon>Piscirickettsiaceae</taxon>
        <taxon>Thiomicrospira</taxon>
    </lineage>
</organism>
<evidence type="ECO:0000313" key="2">
    <source>
        <dbReference type="Proteomes" id="UP000009232"/>
    </source>
</evidence>
<dbReference type="RefSeq" id="WP_013835107.1">
    <property type="nucleotide sequence ID" value="NC_015581.1"/>
</dbReference>
<sequence>MSTKTTLASFNAFAQYIQSLSSGIIQTLEESIFGLNLNHNFINYRDLQVKPFIEHDIDGSISAILIELNFVADKYIDETLDDVLTEDFGDILESTIDLNEPAIKQLCKELEDDDLFAWVQPIIFVSYET</sequence>
<gene>
    <name evidence="1" type="ordered locus">Thicy_0554</name>
</gene>
<dbReference type="AlphaFoldDB" id="F6DBU0"/>
<reference evidence="1 2" key="1">
    <citation type="submission" date="2011-05" db="EMBL/GenBank/DDBJ databases">
        <title>Complete sequence of Thioalkalimicrobium cyclicum ALM1.</title>
        <authorList>
            <consortium name="US DOE Joint Genome Institute"/>
            <person name="Lucas S."/>
            <person name="Han J."/>
            <person name="Lapidus A."/>
            <person name="Cheng J.-F."/>
            <person name="Goodwin L."/>
            <person name="Pitluck S."/>
            <person name="Peters L."/>
            <person name="Mikhailova N."/>
            <person name="Davenport K."/>
            <person name="Han C."/>
            <person name="Tapia R."/>
            <person name="Land M."/>
            <person name="Hauser L."/>
            <person name="Kyrpides N."/>
            <person name="Ivanova N."/>
            <person name="Pagani I."/>
            <person name="Kappler U."/>
            <person name="Woyke T."/>
        </authorList>
    </citation>
    <scope>NUCLEOTIDE SEQUENCE [LARGE SCALE GENOMIC DNA]</scope>
    <source>
        <strain evidence="2">DSM 14477 / JCM 11371 / ALM1</strain>
    </source>
</reference>
<evidence type="ECO:0000313" key="1">
    <source>
        <dbReference type="EMBL" id="AEG31326.1"/>
    </source>
</evidence>